<comment type="caution">
    <text evidence="2">The sequence shown here is derived from an EMBL/GenBank/DDBJ whole genome shotgun (WGS) entry which is preliminary data.</text>
</comment>
<dbReference type="Proteomes" id="UP000765509">
    <property type="component" value="Unassembled WGS sequence"/>
</dbReference>
<evidence type="ECO:0000313" key="2">
    <source>
        <dbReference type="EMBL" id="MBW0567635.1"/>
    </source>
</evidence>
<protein>
    <recommendedName>
        <fullName evidence="1">Tet-like 2OG-Fe(II) oxygenase domain-containing protein</fullName>
    </recommendedName>
</protein>
<sequence>MSHLGHSNTAYKNFLTISIDKKSANFSWLKLTSRNTLPHPYVLIDKTKKPFLPVIISEIPPFDLSSGHSQILRDLIMTLLSLSQNCQEIQTNKQLLGGIMKGVYSRKPGLTPHQIESDNMKWTKLQQYDDFIYSRISHFSKLGTNESKSLMKAARLPNFNHLEWTSANQKEEFKYFTNVIFTQDGFFHQLNQYLHDLNAWTYGILDFVSKKDFHPLPTVFTPSGHGFHFPELKMEIYFSKKPGIMEILWKTSTMVHHTTKPPPEIINNDKINNFGCSFQKNYKLFNVGDKYLKITPTGINSKVNGYFEMNVQDQKRTEMYQL</sequence>
<dbReference type="OrthoDB" id="3132747at2759"/>
<keyword evidence="3" id="KW-1185">Reference proteome</keyword>
<organism evidence="2 3">
    <name type="scientific">Austropuccinia psidii MF-1</name>
    <dbReference type="NCBI Taxonomy" id="1389203"/>
    <lineage>
        <taxon>Eukaryota</taxon>
        <taxon>Fungi</taxon>
        <taxon>Dikarya</taxon>
        <taxon>Basidiomycota</taxon>
        <taxon>Pucciniomycotina</taxon>
        <taxon>Pucciniomycetes</taxon>
        <taxon>Pucciniales</taxon>
        <taxon>Sphaerophragmiaceae</taxon>
        <taxon>Austropuccinia</taxon>
    </lineage>
</organism>
<dbReference type="InterPro" id="IPR046798">
    <property type="entry name" value="2OG-FeII_Oxy_6"/>
</dbReference>
<proteinExistence type="predicted"/>
<feature type="domain" description="Tet-like 2OG-Fe(II) oxygenase" evidence="1">
    <location>
        <begin position="116"/>
        <end position="260"/>
    </location>
</feature>
<evidence type="ECO:0000313" key="3">
    <source>
        <dbReference type="Proteomes" id="UP000765509"/>
    </source>
</evidence>
<gene>
    <name evidence="2" type="ORF">O181_107350</name>
</gene>
<evidence type="ECO:0000259" key="1">
    <source>
        <dbReference type="Pfam" id="PF20515"/>
    </source>
</evidence>
<dbReference type="Pfam" id="PF20515">
    <property type="entry name" value="2OG-FeII_Oxy_6"/>
    <property type="match status" value="1"/>
</dbReference>
<name>A0A9Q3PNI8_9BASI</name>
<dbReference type="EMBL" id="AVOT02081168">
    <property type="protein sequence ID" value="MBW0567635.1"/>
    <property type="molecule type" value="Genomic_DNA"/>
</dbReference>
<dbReference type="AlphaFoldDB" id="A0A9Q3PNI8"/>
<accession>A0A9Q3PNI8</accession>
<reference evidence="2" key="1">
    <citation type="submission" date="2021-03" db="EMBL/GenBank/DDBJ databases">
        <title>Draft genome sequence of rust myrtle Austropuccinia psidii MF-1, a brazilian biotype.</title>
        <authorList>
            <person name="Quecine M.C."/>
            <person name="Pachon D.M.R."/>
            <person name="Bonatelli M.L."/>
            <person name="Correr F.H."/>
            <person name="Franceschini L.M."/>
            <person name="Leite T.F."/>
            <person name="Margarido G.R.A."/>
            <person name="Almeida C.A."/>
            <person name="Ferrarezi J.A."/>
            <person name="Labate C.A."/>
        </authorList>
    </citation>
    <scope>NUCLEOTIDE SEQUENCE</scope>
    <source>
        <strain evidence="2">MF-1</strain>
    </source>
</reference>